<reference evidence="2" key="1">
    <citation type="submission" date="2020-05" db="EMBL/GenBank/DDBJ databases">
        <authorList>
            <person name="Chiriac C."/>
            <person name="Salcher M."/>
            <person name="Ghai R."/>
            <person name="Kavagutti S V."/>
        </authorList>
    </citation>
    <scope>NUCLEOTIDE SEQUENCE</scope>
</reference>
<accession>A0A6J7P3B6</accession>
<organism evidence="2">
    <name type="scientific">freshwater metagenome</name>
    <dbReference type="NCBI Taxonomy" id="449393"/>
    <lineage>
        <taxon>unclassified sequences</taxon>
        <taxon>metagenomes</taxon>
        <taxon>ecological metagenomes</taxon>
    </lineage>
</organism>
<dbReference type="AlphaFoldDB" id="A0A6J7P3B6"/>
<sequence>MAWASGVISMTGCSHPGYELIGKKVPENRNMGSSQKFSQFSCWNEVMYDVQAMPIAEKAKAMSTAAGMVSRAHQVGTSPKTAVTDMKPTA</sequence>
<evidence type="ECO:0000256" key="1">
    <source>
        <dbReference type="SAM" id="MobiDB-lite"/>
    </source>
</evidence>
<feature type="region of interest" description="Disordered" evidence="1">
    <location>
        <begin position="69"/>
        <end position="90"/>
    </location>
</feature>
<dbReference type="EMBL" id="CAFBOM010000252">
    <property type="protein sequence ID" value="CAB4997649.1"/>
    <property type="molecule type" value="Genomic_DNA"/>
</dbReference>
<gene>
    <name evidence="2" type="ORF">UFOPK3957_01385</name>
</gene>
<evidence type="ECO:0000313" key="2">
    <source>
        <dbReference type="EMBL" id="CAB4997649.1"/>
    </source>
</evidence>
<proteinExistence type="predicted"/>
<name>A0A6J7P3B6_9ZZZZ</name>
<protein>
    <submittedName>
        <fullName evidence="2">Unannotated protein</fullName>
    </submittedName>
</protein>